<gene>
    <name evidence="4" type="ORF">F0L68_12240</name>
</gene>
<dbReference type="RefSeq" id="WP_149849639.1">
    <property type="nucleotide sequence ID" value="NZ_VUOB01000021.1"/>
</dbReference>
<dbReference type="GO" id="GO:0005524">
    <property type="term" value="F:ATP binding"/>
    <property type="evidence" value="ECO:0007669"/>
    <property type="project" value="UniProtKB-KW"/>
</dbReference>
<dbReference type="InterPro" id="IPR000792">
    <property type="entry name" value="Tscrpt_reg_LuxR_C"/>
</dbReference>
<dbReference type="InterPro" id="IPR016032">
    <property type="entry name" value="Sig_transdc_resp-reg_C-effctor"/>
</dbReference>
<dbReference type="Pfam" id="PF13191">
    <property type="entry name" value="AAA_16"/>
    <property type="match status" value="1"/>
</dbReference>
<dbReference type="SUPFAM" id="SSF48452">
    <property type="entry name" value="TPR-like"/>
    <property type="match status" value="1"/>
</dbReference>
<dbReference type="PANTHER" id="PTHR16305:SF35">
    <property type="entry name" value="TRANSCRIPTIONAL ACTIVATOR DOMAIN"/>
    <property type="match status" value="1"/>
</dbReference>
<dbReference type="PROSITE" id="PS00622">
    <property type="entry name" value="HTH_LUXR_1"/>
    <property type="match status" value="1"/>
</dbReference>
<reference evidence="4 5" key="1">
    <citation type="submission" date="2019-09" db="EMBL/GenBank/DDBJ databases">
        <title>Goodfellowia gen. nov., a new genus of the Pseudonocardineae related to Actinoalloteichus, containing Goodfellowia coeruleoviolacea gen. nov., comb. nov. gen. nov., comb. nov.</title>
        <authorList>
            <person name="Labeda D."/>
        </authorList>
    </citation>
    <scope>NUCLEOTIDE SEQUENCE [LARGE SCALE GENOMIC DNA]</scope>
    <source>
        <strain evidence="4 5">AN110305</strain>
    </source>
</reference>
<dbReference type="AlphaFoldDB" id="A0A5B2XIN5"/>
<sequence length="937" mass="99584">MRDNAWTMVGRDAQLRAARELLVAAPEGARRLLFDGPSGIGKTSLLRATAELAAEQGLRVALARAHPLEQDFAFGIIRQLIEPRLAELSDADRLAVLGAEPTPASRVVWGDPGVGEVVTSAVLPSLGELVRRLARRAPLLVAIDDLQWADAASLRLLDYLAERTAELPLVFAATVTSGEVGGQQALVRAVADRCTRVPVEGLCADDAAALAAEVFGRAPEPGLLAACLRATDGNPFLLRELTVALADDGIEPTDEAVRHVREFSPRTVSRWVLTRMRRCGTGALELARAVAVLGDGTTPATAAELAGLSGPVAETAVEALARMRLLAPDTAGGLRFAHSIVRNAVGGNVTPNATRLAHQRAARLLHDRARPTAEVAAHLLATDPVGEAWAAQVLTRAGREAAAAGSADASVTFLGRALAEPATPAARVALLAELGRAELCTDLPTAVEHLREVLDQAEDPSVVAGAARDLALGLHQRGEATEALAVLERAGARLAGEQDTDLADQLTALTLGLSFHDSSPARVAMVERLRRKENLAPDVERFVAATIAMHRSADGDSMAEAVRSARRLMELGPAPTPQGAWAYFAAAGALCRADEFDLAEQCAHSMIAHATRVGLWVYEEIGHVVLSRVAYHRGRLSESIEHGRIASGLLSAMSSDRRALSASYIWLAECYVERADFDAANEIFTQVGLLGAGPRAALAPSMISIRGLARASTGDARGALSDHLEHGRVWLAQGQRNPAVHPWRSRAALAHHRLGEHDLAHELALEELNLARRWGAARPIGTAARVLGVVRGGEGIDLLAESAELLGRSQARLEYAHTLLRLGIAHHRKGRPGDARANLLRCQQVAMACGAGPLAAQAAAALDRMGTRRTRSARFGADALSEQEKRIATLAAAGQTNRQIAEQFHLTLRTVETHLTSTYRKLDIAGRRQLAGAIGRR</sequence>
<dbReference type="InterPro" id="IPR036388">
    <property type="entry name" value="WH-like_DNA-bd_sf"/>
</dbReference>
<dbReference type="InterPro" id="IPR041664">
    <property type="entry name" value="AAA_16"/>
</dbReference>
<dbReference type="CDD" id="cd06170">
    <property type="entry name" value="LuxR_C_like"/>
    <property type="match status" value="1"/>
</dbReference>
<keyword evidence="5" id="KW-1185">Reference proteome</keyword>
<evidence type="ECO:0000256" key="1">
    <source>
        <dbReference type="ARBA" id="ARBA00022741"/>
    </source>
</evidence>
<dbReference type="SUPFAM" id="SSF46894">
    <property type="entry name" value="C-terminal effector domain of the bipartite response regulators"/>
    <property type="match status" value="1"/>
</dbReference>
<dbReference type="PRINTS" id="PR00038">
    <property type="entry name" value="HTHLUXR"/>
</dbReference>
<dbReference type="OrthoDB" id="134933at2"/>
<dbReference type="Proteomes" id="UP000323454">
    <property type="component" value="Unassembled WGS sequence"/>
</dbReference>
<dbReference type="PANTHER" id="PTHR16305">
    <property type="entry name" value="TESTICULAR SOLUBLE ADENYLYL CYCLASE"/>
    <property type="match status" value="1"/>
</dbReference>
<evidence type="ECO:0000256" key="2">
    <source>
        <dbReference type="ARBA" id="ARBA00022840"/>
    </source>
</evidence>
<dbReference type="Gene3D" id="1.25.40.10">
    <property type="entry name" value="Tetratricopeptide repeat domain"/>
    <property type="match status" value="1"/>
</dbReference>
<reference evidence="4 5" key="2">
    <citation type="submission" date="2019-09" db="EMBL/GenBank/DDBJ databases">
        <authorList>
            <person name="Jin C."/>
        </authorList>
    </citation>
    <scope>NUCLEOTIDE SEQUENCE [LARGE SCALE GENOMIC DNA]</scope>
    <source>
        <strain evidence="4 5">AN110305</strain>
    </source>
</reference>
<accession>A0A5B2XIN5</accession>
<dbReference type="Gene3D" id="1.10.10.10">
    <property type="entry name" value="Winged helix-like DNA-binding domain superfamily/Winged helix DNA-binding domain"/>
    <property type="match status" value="1"/>
</dbReference>
<keyword evidence="2" id="KW-0067">ATP-binding</keyword>
<dbReference type="SMART" id="SM00421">
    <property type="entry name" value="HTH_LUXR"/>
    <property type="match status" value="1"/>
</dbReference>
<dbReference type="GO" id="GO:0004016">
    <property type="term" value="F:adenylate cyclase activity"/>
    <property type="evidence" value="ECO:0007669"/>
    <property type="project" value="TreeGrafter"/>
</dbReference>
<dbReference type="GO" id="GO:0003677">
    <property type="term" value="F:DNA binding"/>
    <property type="evidence" value="ECO:0007669"/>
    <property type="project" value="InterPro"/>
</dbReference>
<dbReference type="Pfam" id="PF00196">
    <property type="entry name" value="GerE"/>
    <property type="match status" value="1"/>
</dbReference>
<feature type="domain" description="HTH luxR-type" evidence="3">
    <location>
        <begin position="873"/>
        <end position="937"/>
    </location>
</feature>
<keyword evidence="1" id="KW-0547">Nucleotide-binding</keyword>
<dbReference type="GO" id="GO:0005737">
    <property type="term" value="C:cytoplasm"/>
    <property type="evidence" value="ECO:0007669"/>
    <property type="project" value="TreeGrafter"/>
</dbReference>
<dbReference type="InterPro" id="IPR011990">
    <property type="entry name" value="TPR-like_helical_dom_sf"/>
</dbReference>
<dbReference type="PROSITE" id="PS50043">
    <property type="entry name" value="HTH_LUXR_2"/>
    <property type="match status" value="1"/>
</dbReference>
<evidence type="ECO:0000313" key="5">
    <source>
        <dbReference type="Proteomes" id="UP000323454"/>
    </source>
</evidence>
<organism evidence="4 5">
    <name type="scientific">Solihabitans fulvus</name>
    <dbReference type="NCBI Taxonomy" id="1892852"/>
    <lineage>
        <taxon>Bacteria</taxon>
        <taxon>Bacillati</taxon>
        <taxon>Actinomycetota</taxon>
        <taxon>Actinomycetes</taxon>
        <taxon>Pseudonocardiales</taxon>
        <taxon>Pseudonocardiaceae</taxon>
        <taxon>Solihabitans</taxon>
    </lineage>
</organism>
<dbReference type="GO" id="GO:0006355">
    <property type="term" value="P:regulation of DNA-templated transcription"/>
    <property type="evidence" value="ECO:0007669"/>
    <property type="project" value="InterPro"/>
</dbReference>
<comment type="caution">
    <text evidence="4">The sequence shown here is derived from an EMBL/GenBank/DDBJ whole genome shotgun (WGS) entry which is preliminary data.</text>
</comment>
<dbReference type="EMBL" id="VUOB01000021">
    <property type="protein sequence ID" value="KAA2262660.1"/>
    <property type="molecule type" value="Genomic_DNA"/>
</dbReference>
<dbReference type="SUPFAM" id="SSF52540">
    <property type="entry name" value="P-loop containing nucleoside triphosphate hydrolases"/>
    <property type="match status" value="1"/>
</dbReference>
<evidence type="ECO:0000259" key="3">
    <source>
        <dbReference type="PROSITE" id="PS50043"/>
    </source>
</evidence>
<evidence type="ECO:0000313" key="4">
    <source>
        <dbReference type="EMBL" id="KAA2262660.1"/>
    </source>
</evidence>
<proteinExistence type="predicted"/>
<protein>
    <submittedName>
        <fullName evidence="4">AAA family ATPase</fullName>
    </submittedName>
</protein>
<dbReference type="InterPro" id="IPR027417">
    <property type="entry name" value="P-loop_NTPase"/>
</dbReference>
<name>A0A5B2XIN5_9PSEU</name>
<dbReference type="Gene3D" id="3.40.50.300">
    <property type="entry name" value="P-loop containing nucleotide triphosphate hydrolases"/>
    <property type="match status" value="1"/>
</dbReference>